<dbReference type="Pfam" id="PF01425">
    <property type="entry name" value="Amidase"/>
    <property type="match status" value="1"/>
</dbReference>
<reference evidence="4" key="2">
    <citation type="submission" date="2023-06" db="EMBL/GenBank/DDBJ databases">
        <title>Black Yeasts Isolated from many extreme environments.</title>
        <authorList>
            <person name="Coleine C."/>
            <person name="Stajich J.E."/>
            <person name="Selbmann L."/>
        </authorList>
    </citation>
    <scope>NUCLEOTIDE SEQUENCE</scope>
    <source>
        <strain evidence="4">CCFEE 5200</strain>
    </source>
</reference>
<dbReference type="EMBL" id="JAUJLE010000010">
    <property type="protein sequence ID" value="KAK1011017.1"/>
    <property type="molecule type" value="Genomic_DNA"/>
</dbReference>
<dbReference type="Gene3D" id="3.90.1300.10">
    <property type="entry name" value="Amidase signature (AS) domain"/>
    <property type="match status" value="1"/>
</dbReference>
<dbReference type="EMBL" id="JASUXU010000018">
    <property type="protein sequence ID" value="KAK0321977.1"/>
    <property type="molecule type" value="Genomic_DNA"/>
</dbReference>
<dbReference type="Proteomes" id="UP001168146">
    <property type="component" value="Unassembled WGS sequence"/>
</dbReference>
<feature type="domain" description="Amidase" evidence="2">
    <location>
        <begin position="29"/>
        <end position="421"/>
    </location>
</feature>
<evidence type="ECO:0000313" key="5">
    <source>
        <dbReference type="Proteomes" id="UP001175353"/>
    </source>
</evidence>
<reference evidence="3" key="1">
    <citation type="submission" date="2021-12" db="EMBL/GenBank/DDBJ databases">
        <title>Black yeast isolated from Biological Soil Crust.</title>
        <authorList>
            <person name="Kurbessoian T."/>
        </authorList>
    </citation>
    <scope>NUCLEOTIDE SEQUENCE</scope>
    <source>
        <strain evidence="3">CCFEE 5208</strain>
    </source>
</reference>
<name>A0AAN6L280_9PEZI</name>
<dbReference type="Proteomes" id="UP001175353">
    <property type="component" value="Unassembled WGS sequence"/>
</dbReference>
<evidence type="ECO:0000256" key="1">
    <source>
        <dbReference type="SAM" id="MobiDB-lite"/>
    </source>
</evidence>
<protein>
    <recommendedName>
        <fullName evidence="2">Amidase domain-containing protein</fullName>
    </recommendedName>
</protein>
<feature type="region of interest" description="Disordered" evidence="1">
    <location>
        <begin position="130"/>
        <end position="155"/>
    </location>
</feature>
<dbReference type="InterPro" id="IPR023631">
    <property type="entry name" value="Amidase_dom"/>
</dbReference>
<dbReference type="InterPro" id="IPR000120">
    <property type="entry name" value="Amidase"/>
</dbReference>
<comment type="caution">
    <text evidence="4">The sequence shown here is derived from an EMBL/GenBank/DDBJ whole genome shotgun (WGS) entry which is preliminary data.</text>
</comment>
<organism evidence="4 5">
    <name type="scientific">Friedmanniomyces endolithicus</name>
    <dbReference type="NCBI Taxonomy" id="329885"/>
    <lineage>
        <taxon>Eukaryota</taxon>
        <taxon>Fungi</taxon>
        <taxon>Dikarya</taxon>
        <taxon>Ascomycota</taxon>
        <taxon>Pezizomycotina</taxon>
        <taxon>Dothideomycetes</taxon>
        <taxon>Dothideomycetidae</taxon>
        <taxon>Mycosphaerellales</taxon>
        <taxon>Teratosphaeriaceae</taxon>
        <taxon>Friedmanniomyces</taxon>
    </lineage>
</organism>
<evidence type="ECO:0000313" key="3">
    <source>
        <dbReference type="EMBL" id="KAK0321977.1"/>
    </source>
</evidence>
<sequence length="441" mass="47995">MSNDLYRFTATEALKRFEDGSLKVSEYATSLLDHIDRHQPTVQAFEYIDRSQVLQQARALDDVPKDKRGPLHGVAIAVKDVIYTKGMPTQHNSPIYKDDQPEVDAASVMMLRAAGALILGKTRTTEFAATVKGPATTNPHDSSRTPGGSSSGSGAAVADFQAPVALGTQTGGSTIRPGSFNGVYAMKPTWASISREGQKVYSLILDTLGLYARSIDDLKLLAEVFGLKDDQPPRALTDGVKGMKFALLRTMVWDQAGLGTRNAMERGAELLKSHGAEVKEIGFPADFDRLPDWHSCILKSDGRTAFRPEYMVAKNKLDRSLVEHVEEAHGYTRKTYLEAFDGVSALRPKWDAIAQEYDAVIVPSVPDEAPGGIESTGSAVFNSMWTALHVPVINIPGFQGEHGMPIGLSLVAPRYHDQALLEVAKVVGEIWESEGGWKSKL</sequence>
<keyword evidence="5" id="KW-1185">Reference proteome</keyword>
<gene>
    <name evidence="3" type="ORF">LTR82_006950</name>
    <name evidence="4" type="ORF">LTR91_002302</name>
</gene>
<dbReference type="InterPro" id="IPR036928">
    <property type="entry name" value="AS_sf"/>
</dbReference>
<proteinExistence type="predicted"/>
<dbReference type="PANTHER" id="PTHR11895">
    <property type="entry name" value="TRANSAMIDASE"/>
    <property type="match status" value="1"/>
</dbReference>
<accession>A0AAN6L280</accession>
<evidence type="ECO:0000313" key="4">
    <source>
        <dbReference type="EMBL" id="KAK1011017.1"/>
    </source>
</evidence>
<dbReference type="AlphaFoldDB" id="A0AAN6L280"/>
<dbReference type="GO" id="GO:0003824">
    <property type="term" value="F:catalytic activity"/>
    <property type="evidence" value="ECO:0007669"/>
    <property type="project" value="InterPro"/>
</dbReference>
<feature type="compositionally biased region" description="Polar residues" evidence="1">
    <location>
        <begin position="135"/>
        <end position="146"/>
    </location>
</feature>
<dbReference type="SUPFAM" id="SSF75304">
    <property type="entry name" value="Amidase signature (AS) enzymes"/>
    <property type="match status" value="1"/>
</dbReference>
<dbReference type="PANTHER" id="PTHR11895:SF7">
    <property type="entry name" value="GLUTAMYL-TRNA(GLN) AMIDOTRANSFERASE SUBUNIT A, MITOCHONDRIAL"/>
    <property type="match status" value="1"/>
</dbReference>
<evidence type="ECO:0000259" key="2">
    <source>
        <dbReference type="Pfam" id="PF01425"/>
    </source>
</evidence>